<gene>
    <name evidence="2" type="ORF">B5V51_9252</name>
</gene>
<comment type="caution">
    <text evidence="2">The sequence shown here is derived from an EMBL/GenBank/DDBJ whole genome shotgun (WGS) entry which is preliminary data.</text>
</comment>
<name>A0A2A4J007_HELVI</name>
<evidence type="ECO:0000256" key="1">
    <source>
        <dbReference type="SAM" id="MobiDB-lite"/>
    </source>
</evidence>
<accession>A0A2A4J007</accession>
<feature type="region of interest" description="Disordered" evidence="1">
    <location>
        <begin position="92"/>
        <end position="112"/>
    </location>
</feature>
<proteinExistence type="predicted"/>
<evidence type="ECO:0000313" key="2">
    <source>
        <dbReference type="EMBL" id="PCG65405.1"/>
    </source>
</evidence>
<reference evidence="2" key="1">
    <citation type="submission" date="2017-09" db="EMBL/GenBank/DDBJ databases">
        <title>Contemporary evolution of a Lepidopteran species, Heliothis virescens, in response to modern agricultural practices.</title>
        <authorList>
            <person name="Fritz M.L."/>
            <person name="Deyonke A.M."/>
            <person name="Papanicolaou A."/>
            <person name="Micinski S."/>
            <person name="Westbrook J."/>
            <person name="Gould F."/>
        </authorList>
    </citation>
    <scope>NUCLEOTIDE SEQUENCE [LARGE SCALE GENOMIC DNA]</scope>
    <source>
        <strain evidence="2">HvINT-</strain>
        <tissue evidence="2">Whole body</tissue>
    </source>
</reference>
<organism evidence="2">
    <name type="scientific">Heliothis virescens</name>
    <name type="common">Tobacco budworm moth</name>
    <dbReference type="NCBI Taxonomy" id="7102"/>
    <lineage>
        <taxon>Eukaryota</taxon>
        <taxon>Metazoa</taxon>
        <taxon>Ecdysozoa</taxon>
        <taxon>Arthropoda</taxon>
        <taxon>Hexapoda</taxon>
        <taxon>Insecta</taxon>
        <taxon>Pterygota</taxon>
        <taxon>Neoptera</taxon>
        <taxon>Endopterygota</taxon>
        <taxon>Lepidoptera</taxon>
        <taxon>Glossata</taxon>
        <taxon>Ditrysia</taxon>
        <taxon>Noctuoidea</taxon>
        <taxon>Noctuidae</taxon>
        <taxon>Heliothinae</taxon>
        <taxon>Heliothis</taxon>
    </lineage>
</organism>
<sequence length="149" mass="17526">MILESEQSVMPWDKWSWAMPQEPIEYYFRRSDKLPVKAPSFHCECPPHNECTVEFKVNKAMADFLNMRGVIKKEHFKDILADLTKVEELEGTTKDILSRHGGSRSRRSNTDNSCCCPPRDMYMPAFITDSKYEEITNKFKQQQEKLQKK</sequence>
<protein>
    <submittedName>
        <fullName evidence="2">Uncharacterized protein</fullName>
    </submittedName>
</protein>
<dbReference type="AlphaFoldDB" id="A0A2A4J007"/>
<dbReference type="EMBL" id="NWSH01004167">
    <property type="protein sequence ID" value="PCG65405.1"/>
    <property type="molecule type" value="Genomic_DNA"/>
</dbReference>